<keyword evidence="6" id="KW-0813">Transport</keyword>
<evidence type="ECO:0000259" key="13">
    <source>
        <dbReference type="PROSITE" id="PS50990"/>
    </source>
</evidence>
<keyword evidence="15" id="KW-1185">Reference proteome</keyword>
<dbReference type="RefSeq" id="WP_344972904.1">
    <property type="nucleotide sequence ID" value="NZ_BAAAVI010000024.1"/>
</dbReference>
<evidence type="ECO:0000256" key="1">
    <source>
        <dbReference type="ARBA" id="ARBA00004651"/>
    </source>
</evidence>
<proteinExistence type="predicted"/>
<dbReference type="InterPro" id="IPR017871">
    <property type="entry name" value="ABC_transporter-like_CS"/>
</dbReference>
<dbReference type="InterPro" id="IPR003439">
    <property type="entry name" value="ABC_transporter-like_ATP-bd"/>
</dbReference>
<dbReference type="SMART" id="SM00382">
    <property type="entry name" value="AAA"/>
    <property type="match status" value="1"/>
</dbReference>
<evidence type="ECO:0000256" key="3">
    <source>
        <dbReference type="ARBA" id="ARBA00022741"/>
    </source>
</evidence>
<feature type="transmembrane region" description="Helical" evidence="10">
    <location>
        <begin position="160"/>
        <end position="182"/>
    </location>
</feature>
<dbReference type="PROSITE" id="PS50929">
    <property type="entry name" value="ABC_TM1F"/>
    <property type="match status" value="1"/>
</dbReference>
<feature type="transmembrane region" description="Helical" evidence="10">
    <location>
        <begin position="382"/>
        <end position="401"/>
    </location>
</feature>
<dbReference type="PANTHER" id="PTHR24221:SF654">
    <property type="entry name" value="ATP-BINDING CASSETTE SUB-FAMILY B MEMBER 6"/>
    <property type="match status" value="1"/>
</dbReference>
<dbReference type="Proteomes" id="UP001500831">
    <property type="component" value="Unassembled WGS sequence"/>
</dbReference>
<keyword evidence="3" id="KW-0547">Nucleotide-binding</keyword>
<evidence type="ECO:0000256" key="8">
    <source>
        <dbReference type="ARBA" id="ARBA00023136"/>
    </source>
</evidence>
<dbReference type="PROSITE" id="PS50990">
    <property type="entry name" value="PEPTIDASE_C39"/>
    <property type="match status" value="1"/>
</dbReference>
<feature type="transmembrane region" description="Helical" evidence="10">
    <location>
        <begin position="413"/>
        <end position="436"/>
    </location>
</feature>
<feature type="domain" description="ABC transporter" evidence="11">
    <location>
        <begin position="470"/>
        <end position="701"/>
    </location>
</feature>
<keyword evidence="4" id="KW-0378">Hydrolase</keyword>
<evidence type="ECO:0000256" key="5">
    <source>
        <dbReference type="ARBA" id="ARBA00022840"/>
    </source>
</evidence>
<dbReference type="SUPFAM" id="SSF52540">
    <property type="entry name" value="P-loop containing nucleoside triphosphate hydrolases"/>
    <property type="match status" value="1"/>
</dbReference>
<dbReference type="InterPro" id="IPR005074">
    <property type="entry name" value="Peptidase_C39"/>
</dbReference>
<dbReference type="InterPro" id="IPR011527">
    <property type="entry name" value="ABC1_TM_dom"/>
</dbReference>
<dbReference type="InterPro" id="IPR027417">
    <property type="entry name" value="P-loop_NTPase"/>
</dbReference>
<dbReference type="Gene3D" id="1.20.1560.10">
    <property type="entry name" value="ABC transporter type 1, transmembrane domain"/>
    <property type="match status" value="1"/>
</dbReference>
<reference evidence="15" key="1">
    <citation type="journal article" date="2019" name="Int. J. Syst. Evol. Microbiol.">
        <title>The Global Catalogue of Microorganisms (GCM) 10K type strain sequencing project: providing services to taxonomists for standard genome sequencing and annotation.</title>
        <authorList>
            <consortium name="The Broad Institute Genomics Platform"/>
            <consortium name="The Broad Institute Genome Sequencing Center for Infectious Disease"/>
            <person name="Wu L."/>
            <person name="Ma J."/>
        </authorList>
    </citation>
    <scope>NUCLEOTIDE SEQUENCE [LARGE SCALE GENOMIC DNA]</scope>
    <source>
        <strain evidence="15">JCM 6242</strain>
    </source>
</reference>
<evidence type="ECO:0000313" key="14">
    <source>
        <dbReference type="EMBL" id="GAA2875937.1"/>
    </source>
</evidence>
<evidence type="ECO:0000256" key="2">
    <source>
        <dbReference type="ARBA" id="ARBA00022692"/>
    </source>
</evidence>
<dbReference type="Pfam" id="PF00005">
    <property type="entry name" value="ABC_tran"/>
    <property type="match status" value="1"/>
</dbReference>
<dbReference type="PANTHER" id="PTHR24221">
    <property type="entry name" value="ATP-BINDING CASSETTE SUB-FAMILY B"/>
    <property type="match status" value="1"/>
</dbReference>
<dbReference type="InterPro" id="IPR039421">
    <property type="entry name" value="Type_1_exporter"/>
</dbReference>
<feature type="transmembrane region" description="Helical" evidence="10">
    <location>
        <begin position="267"/>
        <end position="290"/>
    </location>
</feature>
<dbReference type="Gene3D" id="3.40.50.300">
    <property type="entry name" value="P-loop containing nucleotide triphosphate hydrolases"/>
    <property type="match status" value="1"/>
</dbReference>
<accession>A0ABP6IEJ8</accession>
<keyword evidence="6" id="KW-0653">Protein transport</keyword>
<dbReference type="InterPro" id="IPR036640">
    <property type="entry name" value="ABC1_TM_sf"/>
</dbReference>
<dbReference type="Gene3D" id="3.90.70.10">
    <property type="entry name" value="Cysteine proteinases"/>
    <property type="match status" value="1"/>
</dbReference>
<evidence type="ECO:0000313" key="15">
    <source>
        <dbReference type="Proteomes" id="UP001500831"/>
    </source>
</evidence>
<feature type="domain" description="ABC transmembrane type-1" evidence="12">
    <location>
        <begin position="162"/>
        <end position="438"/>
    </location>
</feature>
<keyword evidence="4" id="KW-0645">Protease</keyword>
<keyword evidence="4" id="KW-0788">Thiol protease</keyword>
<evidence type="ECO:0000256" key="7">
    <source>
        <dbReference type="ARBA" id="ARBA00022989"/>
    </source>
</evidence>
<keyword evidence="7 10" id="KW-1133">Transmembrane helix</keyword>
<evidence type="ECO:0000256" key="4">
    <source>
        <dbReference type="ARBA" id="ARBA00022807"/>
    </source>
</evidence>
<feature type="transmembrane region" description="Helical" evidence="10">
    <location>
        <begin position="194"/>
        <end position="214"/>
    </location>
</feature>
<dbReference type="PROSITE" id="PS50893">
    <property type="entry name" value="ABC_TRANSPORTER_2"/>
    <property type="match status" value="1"/>
</dbReference>
<dbReference type="Pfam" id="PF03412">
    <property type="entry name" value="Peptidase_C39"/>
    <property type="match status" value="1"/>
</dbReference>
<evidence type="ECO:0000259" key="11">
    <source>
        <dbReference type="PROSITE" id="PS50893"/>
    </source>
</evidence>
<name>A0ABP6IEJ8_9ACTN</name>
<comment type="subcellular location">
    <subcellularLocation>
        <location evidence="1">Cell membrane</location>
        <topology evidence="1">Multi-pass membrane protein</topology>
    </subcellularLocation>
</comment>
<dbReference type="Pfam" id="PF00664">
    <property type="entry name" value="ABC_membrane"/>
    <property type="match status" value="1"/>
</dbReference>
<dbReference type="EMBL" id="BAAAVI010000024">
    <property type="protein sequence ID" value="GAA2875937.1"/>
    <property type="molecule type" value="Genomic_DNA"/>
</dbReference>
<feature type="transmembrane region" description="Helical" evidence="10">
    <location>
        <begin position="120"/>
        <end position="140"/>
    </location>
</feature>
<dbReference type="SUPFAM" id="SSF90123">
    <property type="entry name" value="ABC transporter transmembrane region"/>
    <property type="match status" value="1"/>
</dbReference>
<protein>
    <submittedName>
        <fullName evidence="14">Peptidase domain-containing ABC transporter</fullName>
    </submittedName>
</protein>
<evidence type="ECO:0000256" key="9">
    <source>
        <dbReference type="ARBA" id="ARBA00043264"/>
    </source>
</evidence>
<dbReference type="PROSITE" id="PS00211">
    <property type="entry name" value="ABC_TRANSPORTER_1"/>
    <property type="match status" value="1"/>
</dbReference>
<organism evidence="14 15">
    <name type="scientific">Streptosporangium fragile</name>
    <dbReference type="NCBI Taxonomy" id="46186"/>
    <lineage>
        <taxon>Bacteria</taxon>
        <taxon>Bacillati</taxon>
        <taxon>Actinomycetota</taxon>
        <taxon>Actinomycetes</taxon>
        <taxon>Streptosporangiales</taxon>
        <taxon>Streptosporangiaceae</taxon>
        <taxon>Streptosporangium</taxon>
    </lineage>
</organism>
<evidence type="ECO:0000256" key="10">
    <source>
        <dbReference type="SAM" id="Phobius"/>
    </source>
</evidence>
<evidence type="ECO:0000259" key="12">
    <source>
        <dbReference type="PROSITE" id="PS50929"/>
    </source>
</evidence>
<keyword evidence="8 10" id="KW-0472">Membrane</keyword>
<gene>
    <name evidence="14" type="ORF">GCM10010517_36980</name>
</gene>
<feature type="domain" description="Peptidase C39" evidence="13">
    <location>
        <begin position="10"/>
        <end position="129"/>
    </location>
</feature>
<sequence>MRRRVPLVMQLTRSECGAACLAMVLGGLGRRTSLSEVREHLAEGVDGVSLREMIQAGARFGLRLRACRAPMTTIAELPAPFIALWENNHFVVVERITRRGVAVLDPARGRRRLARRQFRAGYSGTVLLAAAPAGLTPTVRSRPWRVLRPLVAPALRNRRLIATVLLASLGAQLLGLAVPLFTKLVVDRPVEMDVTTLAAAACCVVVVHALIAWTRAWALIRLQTSVAAEVMRTLVSHTLALPYRFFQHRSRGDLLSRLSGVAMLRDLLTEQALTFLFDLFTAVSYLTLLVVASPGLALLTFATAAAQAGVVLATARRGTHLALAALHTNAATQSVLVDSLSGIEAIKASGGEAAAVARWRTRHDEELSTGAARNRHVAGVQAASNALGMALDLGLLVAVFATAGDGATLGDQLALVSLAVAATTPLASLLGIVYQLQLAAAHVGRIADLISAEPERDGGVRLDGGLRGGITVAGLSTGYDARTAVLREVSLRIPPGARVAIVGASGSGKTTLGRALIGLVEPAAGQVLFDGIPLRELDRKWLRRQVGVVTQQPHLFAGTVMDNIAGFSSLSRQAVEHAARVAEIHDEIVRLPQGYDTDVGEGGSRLSGGQRQRLAIARALARRPRILLLDESTASLDAVTEERIRRNLLRLGQTQIIIAHRLSTIQDADLIVVLNRGRIVEAGTHHQLMAHGGHYADLVRYQYQTAGTAMAPASAREGV</sequence>
<evidence type="ECO:0000256" key="6">
    <source>
        <dbReference type="ARBA" id="ARBA00022927"/>
    </source>
</evidence>
<keyword evidence="9" id="KW-0080">Bacteriocin transport</keyword>
<dbReference type="InterPro" id="IPR003593">
    <property type="entry name" value="AAA+_ATPase"/>
</dbReference>
<comment type="caution">
    <text evidence="14">The sequence shown here is derived from an EMBL/GenBank/DDBJ whole genome shotgun (WGS) entry which is preliminary data.</text>
</comment>
<keyword evidence="2 10" id="KW-0812">Transmembrane</keyword>
<keyword evidence="5" id="KW-0067">ATP-binding</keyword>